<gene>
    <name evidence="1" type="ORF">SDC9_121641</name>
</gene>
<comment type="caution">
    <text evidence="1">The sequence shown here is derived from an EMBL/GenBank/DDBJ whole genome shotgun (WGS) entry which is preliminary data.</text>
</comment>
<dbReference type="EMBL" id="VSSQ01026108">
    <property type="protein sequence ID" value="MPM74652.1"/>
    <property type="molecule type" value="Genomic_DNA"/>
</dbReference>
<sequence length="114" mass="12216">MFLKFAFFAEHVDVVHQQHVDIAQLRPEGGVIVTLERLDKAVENLLASGITHHRPGIALPYLMGHRVQQMGLAGAGVAVNIKRIEHAGAFRGAAGGGVGIAVFFADHEIVESIT</sequence>
<reference evidence="1" key="1">
    <citation type="submission" date="2019-08" db="EMBL/GenBank/DDBJ databases">
        <authorList>
            <person name="Kucharzyk K."/>
            <person name="Murdoch R.W."/>
            <person name="Higgins S."/>
            <person name="Loffler F."/>
        </authorList>
    </citation>
    <scope>NUCLEOTIDE SEQUENCE</scope>
</reference>
<dbReference type="AlphaFoldDB" id="A0A645CCP5"/>
<accession>A0A645CCP5</accession>
<proteinExistence type="predicted"/>
<protein>
    <submittedName>
        <fullName evidence="1">Uncharacterized protein</fullName>
    </submittedName>
</protein>
<organism evidence="1">
    <name type="scientific">bioreactor metagenome</name>
    <dbReference type="NCBI Taxonomy" id="1076179"/>
    <lineage>
        <taxon>unclassified sequences</taxon>
        <taxon>metagenomes</taxon>
        <taxon>ecological metagenomes</taxon>
    </lineage>
</organism>
<evidence type="ECO:0000313" key="1">
    <source>
        <dbReference type="EMBL" id="MPM74652.1"/>
    </source>
</evidence>
<name>A0A645CCP5_9ZZZZ</name>